<protein>
    <submittedName>
        <fullName evidence="1">Uncharacterized protein</fullName>
    </submittedName>
</protein>
<reference evidence="1 2" key="1">
    <citation type="journal article" date="2020" name="Nat. Commun.">
        <title>Genome of Tripterygium wilfordii and identification of cytochrome P450 involved in triptolide biosynthesis.</title>
        <authorList>
            <person name="Tu L."/>
            <person name="Su P."/>
            <person name="Zhang Z."/>
            <person name="Gao L."/>
            <person name="Wang J."/>
            <person name="Hu T."/>
            <person name="Zhou J."/>
            <person name="Zhang Y."/>
            <person name="Zhao Y."/>
            <person name="Liu Y."/>
            <person name="Song Y."/>
            <person name="Tong Y."/>
            <person name="Lu Y."/>
            <person name="Yang J."/>
            <person name="Xu C."/>
            <person name="Jia M."/>
            <person name="Peters R.J."/>
            <person name="Huang L."/>
            <person name="Gao W."/>
        </authorList>
    </citation>
    <scope>NUCLEOTIDE SEQUENCE [LARGE SCALE GENOMIC DNA]</scope>
    <source>
        <strain evidence="2">cv. XIE 37</strain>
        <tissue evidence="1">Leaf</tissue>
    </source>
</reference>
<comment type="caution">
    <text evidence="1">The sequence shown here is derived from an EMBL/GenBank/DDBJ whole genome shotgun (WGS) entry which is preliminary data.</text>
</comment>
<dbReference type="AlphaFoldDB" id="A0A7J7CS89"/>
<dbReference type="EMBL" id="JAAARO010000014">
    <property type="protein sequence ID" value="KAF5736950.1"/>
    <property type="molecule type" value="Genomic_DNA"/>
</dbReference>
<name>A0A7J7CS89_TRIWF</name>
<sequence>MLIFVDSSCMIMHTIMVFASFFLFNSITEVSLVCRCGCIKLDGEAWFIELRGSATILVKIQPVAGNPSLHLGKLMKNQISRKSLIQFGIRHVDIWRMVLDKQS</sequence>
<dbReference type="InParanoid" id="A0A7J7CS89"/>
<organism evidence="1 2">
    <name type="scientific">Tripterygium wilfordii</name>
    <name type="common">Thunder God vine</name>
    <dbReference type="NCBI Taxonomy" id="458696"/>
    <lineage>
        <taxon>Eukaryota</taxon>
        <taxon>Viridiplantae</taxon>
        <taxon>Streptophyta</taxon>
        <taxon>Embryophyta</taxon>
        <taxon>Tracheophyta</taxon>
        <taxon>Spermatophyta</taxon>
        <taxon>Magnoliopsida</taxon>
        <taxon>eudicotyledons</taxon>
        <taxon>Gunneridae</taxon>
        <taxon>Pentapetalae</taxon>
        <taxon>rosids</taxon>
        <taxon>fabids</taxon>
        <taxon>Celastrales</taxon>
        <taxon>Celastraceae</taxon>
        <taxon>Tripterygium</taxon>
    </lineage>
</organism>
<keyword evidence="2" id="KW-1185">Reference proteome</keyword>
<evidence type="ECO:0000313" key="2">
    <source>
        <dbReference type="Proteomes" id="UP000593562"/>
    </source>
</evidence>
<proteinExistence type="predicted"/>
<evidence type="ECO:0000313" key="1">
    <source>
        <dbReference type="EMBL" id="KAF5736950.1"/>
    </source>
</evidence>
<dbReference type="Proteomes" id="UP000593562">
    <property type="component" value="Unassembled WGS sequence"/>
</dbReference>
<gene>
    <name evidence="1" type="ORF">HS088_TW14G01105</name>
</gene>
<accession>A0A7J7CS89</accession>